<gene>
    <name evidence="12" type="ORF">SU86_002275</name>
</gene>
<feature type="domain" description="IMP biosynthesis enzyme PurP C-terminal" evidence="11">
    <location>
        <begin position="177"/>
        <end position="363"/>
    </location>
</feature>
<evidence type="ECO:0000256" key="3">
    <source>
        <dbReference type="ARBA" id="ARBA00022598"/>
    </source>
</evidence>
<keyword evidence="6" id="KW-0658">Purine biosynthesis</keyword>
<dbReference type="RefSeq" id="WP_048187994.1">
    <property type="nucleotide sequence ID" value="NZ_CP011097.1"/>
</dbReference>
<reference evidence="12 13" key="1">
    <citation type="journal article" date="2016" name="Sci. Rep.">
        <title>A novel ammonia-oxidizing archaeon from wastewater treatment plant: Its enrichment, physiological and genomic characteristics.</title>
        <authorList>
            <person name="Li Y."/>
            <person name="Ding K."/>
            <person name="Wen X."/>
            <person name="Zhang B."/>
            <person name="Shen B."/>
            <person name="Yang Y."/>
        </authorList>
    </citation>
    <scope>NUCLEOTIDE SEQUENCE [LARGE SCALE GENOMIC DNA]</scope>
    <source>
        <strain evidence="12 13">SAT1</strain>
    </source>
</reference>
<comment type="cofactor">
    <cofactor evidence="2">
        <name>Mg(2+)</name>
        <dbReference type="ChEBI" id="CHEBI:18420"/>
    </cofactor>
</comment>
<dbReference type="PANTHER" id="PTHR38147">
    <property type="entry name" value="5-FORMAMINOIMIDAZOLE-4-CARBOXAMIDE-1-(BETA)-D-RIBOFURANOSYL 5'-MONOPHOSPHATE SYNTHETASE-RELATED"/>
    <property type="match status" value="1"/>
</dbReference>
<evidence type="ECO:0000256" key="1">
    <source>
        <dbReference type="ARBA" id="ARBA00001936"/>
    </source>
</evidence>
<evidence type="ECO:0000256" key="2">
    <source>
        <dbReference type="ARBA" id="ARBA00001946"/>
    </source>
</evidence>
<comment type="cofactor">
    <cofactor evidence="1">
        <name>Mn(2+)</name>
        <dbReference type="ChEBI" id="CHEBI:29035"/>
    </cofactor>
</comment>
<dbReference type="InterPro" id="IPR023656">
    <property type="entry name" value="IMP_biosynth_PurP"/>
</dbReference>
<keyword evidence="13" id="KW-1185">Reference proteome</keyword>
<evidence type="ECO:0000313" key="12">
    <source>
        <dbReference type="EMBL" id="AJZ75403.1"/>
    </source>
</evidence>
<evidence type="ECO:0000256" key="9">
    <source>
        <dbReference type="ARBA" id="ARBA00023211"/>
    </source>
</evidence>
<dbReference type="InterPro" id="IPR016185">
    <property type="entry name" value="PreATP-grasp_dom_sf"/>
</dbReference>
<evidence type="ECO:0000256" key="7">
    <source>
        <dbReference type="ARBA" id="ARBA00022840"/>
    </source>
</evidence>
<dbReference type="SUPFAM" id="SSF56059">
    <property type="entry name" value="Glutathione synthetase ATP-binding domain-like"/>
    <property type="match status" value="1"/>
</dbReference>
<dbReference type="InterPro" id="IPR013815">
    <property type="entry name" value="ATP_grasp_subdomain_1"/>
</dbReference>
<evidence type="ECO:0000256" key="8">
    <source>
        <dbReference type="ARBA" id="ARBA00022842"/>
    </source>
</evidence>
<evidence type="ECO:0000256" key="5">
    <source>
        <dbReference type="ARBA" id="ARBA00022741"/>
    </source>
</evidence>
<dbReference type="GO" id="GO:0016879">
    <property type="term" value="F:ligase activity, forming carbon-nitrogen bonds"/>
    <property type="evidence" value="ECO:0007669"/>
    <property type="project" value="InterPro"/>
</dbReference>
<evidence type="ECO:0000259" key="11">
    <source>
        <dbReference type="Pfam" id="PF06973"/>
    </source>
</evidence>
<dbReference type="GeneID" id="24875212"/>
<dbReference type="AlphaFoldDB" id="A0A3G1B5R7"/>
<feature type="domain" description="IMP biosynthesis enzyme PurP N-terminal" evidence="10">
    <location>
        <begin position="19"/>
        <end position="144"/>
    </location>
</feature>
<keyword evidence="5" id="KW-0547">Nucleotide-binding</keyword>
<proteinExistence type="predicted"/>
<dbReference type="SUPFAM" id="SSF52440">
    <property type="entry name" value="PreATP-grasp domain"/>
    <property type="match status" value="1"/>
</dbReference>
<evidence type="ECO:0000313" key="13">
    <source>
        <dbReference type="Proteomes" id="UP000266745"/>
    </source>
</evidence>
<dbReference type="Gene3D" id="3.30.1490.20">
    <property type="entry name" value="ATP-grasp fold, A domain"/>
    <property type="match status" value="1"/>
</dbReference>
<dbReference type="GO" id="GO:0006188">
    <property type="term" value="P:IMP biosynthetic process"/>
    <property type="evidence" value="ECO:0007669"/>
    <property type="project" value="InterPro"/>
</dbReference>
<dbReference type="InterPro" id="IPR009720">
    <property type="entry name" value="IMP_biosynth_PurP_C"/>
</dbReference>
<dbReference type="STRING" id="1603555.SU86_002275"/>
<dbReference type="KEGG" id="tah:SU86_002275"/>
<keyword evidence="4" id="KW-0479">Metal-binding</keyword>
<name>A0A3G1B5R7_9ARCH</name>
<dbReference type="InterPro" id="IPR010672">
    <property type="entry name" value="IMP_biosynth_PurP_N"/>
</dbReference>
<organism evidence="12 13">
    <name type="scientific">Candidatus Nitrosotenuis cloacae</name>
    <dbReference type="NCBI Taxonomy" id="1603555"/>
    <lineage>
        <taxon>Archaea</taxon>
        <taxon>Nitrososphaerota</taxon>
        <taxon>Candidatus Nitrosotenuis</taxon>
    </lineage>
</organism>
<dbReference type="Gene3D" id="3.40.50.20">
    <property type="match status" value="1"/>
</dbReference>
<keyword evidence="8" id="KW-0460">Magnesium</keyword>
<evidence type="ECO:0000256" key="4">
    <source>
        <dbReference type="ARBA" id="ARBA00022723"/>
    </source>
</evidence>
<keyword evidence="9" id="KW-0464">Manganese</keyword>
<dbReference type="Pfam" id="PF06849">
    <property type="entry name" value="DUF1246"/>
    <property type="match status" value="1"/>
</dbReference>
<dbReference type="Gene3D" id="3.30.470.20">
    <property type="entry name" value="ATP-grasp fold, B domain"/>
    <property type="match status" value="1"/>
</dbReference>
<dbReference type="EMBL" id="CP011097">
    <property type="protein sequence ID" value="AJZ75403.1"/>
    <property type="molecule type" value="Genomic_DNA"/>
</dbReference>
<sequence>MIKRSEISKIMQNYSDFRIGVLGSHSALEIMDGAKDEGISTVVICQKGRDIPYRRFKRIADEIIVVDKFSEMASPKMQKLFIDTNTIIVPHRALTAYLGYHTIENKFKVPIFGNRGLFQAEERSFSKNQYYLLEKSKIRLPKIFSDPKKIDRPVIVKVQEKKRKMERAFFTASNYQDFIIKSQERIKKGIIDAKELKKASIEELVLGTYMNFNYFHTPVSDQVDFIGIERRLQTNIHDYNALPAKQQLDINLDTQNIEVGHTPASIRESLLEKVIEMGDKFVAGVKKVYPPGIIGPFSLQSVITKDLELVVYDVSLRVPGNPIVATTSPYTKYQYGETFGVGRRIAMEIKRAHQEGRLEEILT</sequence>
<dbReference type="Proteomes" id="UP000266745">
    <property type="component" value="Chromosome"/>
</dbReference>
<dbReference type="OrthoDB" id="84677at2157"/>
<keyword evidence="7" id="KW-0067">ATP-binding</keyword>
<dbReference type="Pfam" id="PF06973">
    <property type="entry name" value="DUF1297"/>
    <property type="match status" value="1"/>
</dbReference>
<dbReference type="GO" id="GO:0005524">
    <property type="term" value="F:ATP binding"/>
    <property type="evidence" value="ECO:0007669"/>
    <property type="project" value="UniProtKB-KW"/>
</dbReference>
<accession>A0A3G1B5R7</accession>
<dbReference type="PANTHER" id="PTHR38147:SF1">
    <property type="entry name" value="5-FORMAMINOIMIDAZOLE-4-CARBOXAMIDE-1-(BETA)-D-RIBOFURANOSYL 5'-MONOPHOSPHATE SYNTHETASE"/>
    <property type="match status" value="1"/>
</dbReference>
<keyword evidence="3" id="KW-0436">Ligase</keyword>
<evidence type="ECO:0000259" key="10">
    <source>
        <dbReference type="Pfam" id="PF06849"/>
    </source>
</evidence>
<dbReference type="PIRSF" id="PIRSF004602">
    <property type="entry name" value="ATPgrasp_PurP"/>
    <property type="match status" value="1"/>
</dbReference>
<dbReference type="GO" id="GO:0000287">
    <property type="term" value="F:magnesium ion binding"/>
    <property type="evidence" value="ECO:0007669"/>
    <property type="project" value="InterPro"/>
</dbReference>
<protein>
    <submittedName>
        <fullName evidence="12">5-formaminoimidazole-4-carboxamide-1-(Beta)-D-ribofuranosyl 5'-monophosphate synthetase</fullName>
    </submittedName>
</protein>
<evidence type="ECO:0000256" key="6">
    <source>
        <dbReference type="ARBA" id="ARBA00022755"/>
    </source>
</evidence>